<evidence type="ECO:0000259" key="6">
    <source>
        <dbReference type="Pfam" id="PF23702"/>
    </source>
</evidence>
<evidence type="ECO:0000256" key="2">
    <source>
        <dbReference type="ARBA" id="ARBA00022490"/>
    </source>
</evidence>
<evidence type="ECO:0000256" key="4">
    <source>
        <dbReference type="ARBA" id="ARBA00022942"/>
    </source>
</evidence>
<keyword evidence="9" id="KW-1185">Reference proteome</keyword>
<dbReference type="InterPro" id="IPR055443">
    <property type="entry name" value="HEAT_ECM29"/>
</dbReference>
<dbReference type="Pfam" id="PF23731">
    <property type="entry name" value="ARM_ECM29_C"/>
    <property type="match status" value="1"/>
</dbReference>
<dbReference type="Proteomes" id="UP001187531">
    <property type="component" value="Unassembled WGS sequence"/>
</dbReference>
<dbReference type="GO" id="GO:0036503">
    <property type="term" value="P:ERAD pathway"/>
    <property type="evidence" value="ECO:0007669"/>
    <property type="project" value="TreeGrafter"/>
</dbReference>
<feature type="domain" description="ECM29 ARM-like repeats" evidence="6">
    <location>
        <begin position="648"/>
        <end position="798"/>
    </location>
</feature>
<dbReference type="InterPro" id="IPR055444">
    <property type="entry name" value="ARM_ECM29"/>
</dbReference>
<reference evidence="8" key="1">
    <citation type="submission" date="2023-07" db="EMBL/GenBank/DDBJ databases">
        <title>Chromosome-level genome assembly of Artemia franciscana.</title>
        <authorList>
            <person name="Jo E."/>
        </authorList>
    </citation>
    <scope>NUCLEOTIDE SEQUENCE</scope>
    <source>
        <tissue evidence="8">Whole body</tissue>
    </source>
</reference>
<dbReference type="PANTHER" id="PTHR23346:SF19">
    <property type="entry name" value="PROTEASOME ADAPTER AND SCAFFOLD PROTEIN ECM29"/>
    <property type="match status" value="1"/>
</dbReference>
<proteinExistence type="predicted"/>
<dbReference type="EMBL" id="JAVRJZ010000014">
    <property type="protein sequence ID" value="KAK2714004.1"/>
    <property type="molecule type" value="Genomic_DNA"/>
</dbReference>
<dbReference type="GO" id="GO:0060090">
    <property type="term" value="F:molecular adaptor activity"/>
    <property type="evidence" value="ECO:0007669"/>
    <property type="project" value="InterPro"/>
</dbReference>
<gene>
    <name evidence="8" type="ORF">QYM36_009776</name>
</gene>
<name>A0AA88HPC7_ARTSF</name>
<dbReference type="GO" id="GO:0005737">
    <property type="term" value="C:cytoplasm"/>
    <property type="evidence" value="ECO:0007669"/>
    <property type="project" value="UniProtKB-SubCell"/>
</dbReference>
<keyword evidence="3" id="KW-0677">Repeat</keyword>
<feature type="domain" description="Proteasome component Ecm29 N-terminal" evidence="5">
    <location>
        <begin position="7"/>
        <end position="522"/>
    </location>
</feature>
<evidence type="ECO:0000256" key="1">
    <source>
        <dbReference type="ARBA" id="ARBA00004496"/>
    </source>
</evidence>
<feature type="domain" description="Proteasome adapter and scaffold protein ECM29 HEAT-repeat" evidence="7">
    <location>
        <begin position="1264"/>
        <end position="1424"/>
    </location>
</feature>
<dbReference type="Gene3D" id="1.25.10.10">
    <property type="entry name" value="Leucine-rich Repeat Variant"/>
    <property type="match status" value="4"/>
</dbReference>
<dbReference type="PANTHER" id="PTHR23346">
    <property type="entry name" value="TRANSLATIONAL ACTIVATOR GCN1-RELATED"/>
    <property type="match status" value="1"/>
</dbReference>
<dbReference type="GO" id="GO:0005634">
    <property type="term" value="C:nucleus"/>
    <property type="evidence" value="ECO:0007669"/>
    <property type="project" value="TreeGrafter"/>
</dbReference>
<evidence type="ECO:0008006" key="10">
    <source>
        <dbReference type="Google" id="ProtNLM"/>
    </source>
</evidence>
<dbReference type="InterPro" id="IPR011989">
    <property type="entry name" value="ARM-like"/>
</dbReference>
<dbReference type="InterPro" id="IPR024372">
    <property type="entry name" value="Ecm29_N"/>
</dbReference>
<dbReference type="SUPFAM" id="SSF48371">
    <property type="entry name" value="ARM repeat"/>
    <property type="match status" value="4"/>
</dbReference>
<organism evidence="8 9">
    <name type="scientific">Artemia franciscana</name>
    <name type="common">Brine shrimp</name>
    <name type="synonym">Artemia sanfranciscana</name>
    <dbReference type="NCBI Taxonomy" id="6661"/>
    <lineage>
        <taxon>Eukaryota</taxon>
        <taxon>Metazoa</taxon>
        <taxon>Ecdysozoa</taxon>
        <taxon>Arthropoda</taxon>
        <taxon>Crustacea</taxon>
        <taxon>Branchiopoda</taxon>
        <taxon>Anostraca</taxon>
        <taxon>Artemiidae</taxon>
        <taxon>Artemia</taxon>
    </lineage>
</organism>
<dbReference type="Pfam" id="PF13001">
    <property type="entry name" value="ECM29_N"/>
    <property type="match status" value="1"/>
</dbReference>
<dbReference type="Pfam" id="PF23702">
    <property type="entry name" value="ARM_ECM29"/>
    <property type="match status" value="1"/>
</dbReference>
<comment type="subcellular location">
    <subcellularLocation>
        <location evidence="1">Cytoplasm</location>
    </subcellularLocation>
</comment>
<dbReference type="GO" id="GO:0043248">
    <property type="term" value="P:proteasome assembly"/>
    <property type="evidence" value="ECO:0007669"/>
    <property type="project" value="InterPro"/>
</dbReference>
<keyword evidence="2" id="KW-0963">Cytoplasm</keyword>
<dbReference type="Pfam" id="PF24492">
    <property type="entry name" value="HEAT_ECM29"/>
    <property type="match status" value="1"/>
</dbReference>
<evidence type="ECO:0000313" key="9">
    <source>
        <dbReference type="Proteomes" id="UP001187531"/>
    </source>
</evidence>
<keyword evidence="4" id="KW-0647">Proteasome</keyword>
<protein>
    <recommendedName>
        <fullName evidence="10">Proteasome-associated protein ECM29 homolog</fullName>
    </recommendedName>
</protein>
<dbReference type="InterPro" id="IPR016024">
    <property type="entry name" value="ARM-type_fold"/>
</dbReference>
<evidence type="ECO:0000259" key="5">
    <source>
        <dbReference type="Pfam" id="PF13001"/>
    </source>
</evidence>
<evidence type="ECO:0000259" key="7">
    <source>
        <dbReference type="Pfam" id="PF24492"/>
    </source>
</evidence>
<comment type="caution">
    <text evidence="8">The sequence shown here is derived from an EMBL/GenBank/DDBJ whole genome shotgun (WGS) entry which is preliminary data.</text>
</comment>
<evidence type="ECO:0000313" key="8">
    <source>
        <dbReference type="EMBL" id="KAK2714004.1"/>
    </source>
</evidence>
<sequence length="1790" mass="201290">MDDNALLERILLLISMAETDEKLEILVSRFLLPVILKLDSQEEGVRKKVLEVLVHLNKRMKSRPLLQLPMNQLVECLVKKNNSSFVKNFVLTYVKMGFPRLGPDTQVNLLPSLIKSLEEIPEKQQNGILAQIVSSFEFVKIDQDNLNNWKEKFQLHVDSDYVKILLEYCRDLLLLPYGFQSLGPTGQTTLPPGFSNWSYNRVAGEVRWSAEELEKAKMAVTRFIISGLFDERKIMIHGTIAMADTRFAVSSIASSYMFRVMSSKEWKDEDLIRSLYSLCLGSVPEQSPVLDVSIGQPQCTEKDLKPEKVRLPICRRVKLKLLPLLRKGAEMVIIMPDILFLIYDCIFGIDTTTNLRSSGLLLLQDLLWYSDDNLDLEAVAPSLLKLTMFMIGNLKYEGDNALKDFYNFKPDNHQRVSALTVLSYLAKKSPGVLADNADCIRMLLSSLEKEPDIDFAQSLRTTISGIAPCFISASETTKRLLKFVFNQYITSSNVQVRRVLVELVRIIFPITDVEGRFLLLICCGDRDETIAKDAVDALFGPLRSYTMDDRSTEKMETDKSDLVPSYGRLLNYIIEQKKFRESSEKGIFIKDRVVGFDKNTFEYILRFVQLSLINEAGLGPFESALENPHRVASSIRPFLLNLIRNESSVLSAHLALLTETVELFPSLNFITSLTILVGAVPEFLAGELVTLIPNLKDLTESNSEDTRLISAELLSIVLKEEKSQNFQNKFLSAALPDLSRKSVEGKQGLLFAIGFLLGRMSLKNENINPYSQIVDTIIELIYNEEHSLITSGAIHAIGQLARCKALKKTLKKDAELVQRLSELSCHAKYSIRIHDRAISALGFLSLEDSFVERRLLVNELLKIMREVKDVDLHFSIGESLVCCCFGATYRESRDLWSIKEDDSVKGETESEDFEFILEELIKGAGSQHPSVRQACTISLLAILRKCGNSKTIVNYIDRIQTAFAVCLAEGNDFVQDVSSKGLGLIYDFSPEEKRQELVDDLMSVFISGSRRRIQVSNETKIFEEGTLGPMPTGGQVTTYKELCSLASDLNQPDLVYKFMNLANNTMLWNSKKGAAFGFAFLTPKLGKELEKIYPVLIPKLYRYRFDPTPRVQNAMSAIWSSVVNDDTKTVDTYQKQIFEDISKHLTSNQWRVRESSCYASAELFRGRGFDAVLEKMPEFFRNILKVMDDVKESVRKSAEFAAKSIVKVLIQTTNVDAGKNSAQETAKFMFPVVLEGLQSSVKEVHALCLDTTISMVRSLGHLVAPHLPIIIPALINSVEAAHHQQLNYMSVRLGDQAATQEMFDSARISAARMTTSYETAQHTLQFLDAEKTEIIVISLLSTIKTNNPLPVKGCSAHLISSLAQLRPNELQPVAGKALAVLCKGLSDRNLALRSTYAGTIGQLVRVAKDSSIEKLLNMLQTWYLETNEESIRSACMQTIQAVSRYNPDVLRNHAGTALSLVFLGMHGKSDDPTIKGWEKVWEEIAPGTEGGIRFYLDEIVKISKMALNAASYPLRAQGAKCQGKIAKTMGQKLDEKVSMDLLNGLKTSMGGKVWTGKEEVVTAFADVIECIRFDESVSDGSELMDLILREIKRGNKDYKSCALSACGRIAASLKFKKFSLIIDATEPIIIPPKEEEDEEIDQKELLDLQIVAIEALGKAWPEDRNVQVEFFEKLMKLIEFSMSNVHWKIQLATVKSLQRILETLDLTLFTENTDALLKFPIYYLGHAMQTSLKLDSMKAIETIVQKMNSINLTLDEFKSSSIKKLVEEQSRTESADLRLKCDSLLRLLRS</sequence>
<accession>A0AA88HPC7</accession>
<evidence type="ECO:0000256" key="3">
    <source>
        <dbReference type="ARBA" id="ARBA00022737"/>
    </source>
</evidence>
<dbReference type="GO" id="GO:0000502">
    <property type="term" value="C:proteasome complex"/>
    <property type="evidence" value="ECO:0007669"/>
    <property type="project" value="UniProtKB-KW"/>
</dbReference>